<dbReference type="EMBL" id="CAUYUJ010015662">
    <property type="protein sequence ID" value="CAK0856759.1"/>
    <property type="molecule type" value="Genomic_DNA"/>
</dbReference>
<gene>
    <name evidence="2" type="ORF">PCOR1329_LOCUS47046</name>
</gene>
<feature type="region of interest" description="Disordered" evidence="1">
    <location>
        <begin position="75"/>
        <end position="99"/>
    </location>
</feature>
<organism evidence="2 3">
    <name type="scientific">Prorocentrum cordatum</name>
    <dbReference type="NCBI Taxonomy" id="2364126"/>
    <lineage>
        <taxon>Eukaryota</taxon>
        <taxon>Sar</taxon>
        <taxon>Alveolata</taxon>
        <taxon>Dinophyceae</taxon>
        <taxon>Prorocentrales</taxon>
        <taxon>Prorocentraceae</taxon>
        <taxon>Prorocentrum</taxon>
    </lineage>
</organism>
<comment type="caution">
    <text evidence="2">The sequence shown here is derived from an EMBL/GenBank/DDBJ whole genome shotgun (WGS) entry which is preliminary data.</text>
</comment>
<proteinExistence type="predicted"/>
<accession>A0ABN9UBI4</accession>
<name>A0ABN9UBI4_9DINO</name>
<feature type="region of interest" description="Disordered" evidence="1">
    <location>
        <begin position="247"/>
        <end position="297"/>
    </location>
</feature>
<keyword evidence="3" id="KW-1185">Reference proteome</keyword>
<evidence type="ECO:0000313" key="2">
    <source>
        <dbReference type="EMBL" id="CAK0856759.1"/>
    </source>
</evidence>
<protein>
    <submittedName>
        <fullName evidence="2">Uncharacterized protein</fullName>
    </submittedName>
</protein>
<evidence type="ECO:0000313" key="3">
    <source>
        <dbReference type="Proteomes" id="UP001189429"/>
    </source>
</evidence>
<sequence>MRGSRRAGHGPVLMAQREQNIDLRVPLGDVQHVGKRQNQRRHPAWQVSAGRSDRQLRSERCALWRIEVSDAASARVGRRGEKGEEGARGRNAHRDLPATHGSVAHLHRAAWPTPRGHLEADEASVRSLHLVRLPLERVGRQDHRRRLRRRRRLRVVLRVLRVLRLLQLLLLQLLLQGGLLQSRGVLLLRHVLLHCDWRGEQRVPSKTQTEQRMNAAGKSRPTQIHLIQTGCGALVWESRGQHADMTLEGLGRGPWPDVREGKSEEAFDGSRGPKRRTADDQGKFSQHRIGTAGASPQ</sequence>
<evidence type="ECO:0000256" key="1">
    <source>
        <dbReference type="SAM" id="MobiDB-lite"/>
    </source>
</evidence>
<reference evidence="2" key="1">
    <citation type="submission" date="2023-10" db="EMBL/GenBank/DDBJ databases">
        <authorList>
            <person name="Chen Y."/>
            <person name="Shah S."/>
            <person name="Dougan E. K."/>
            <person name="Thang M."/>
            <person name="Chan C."/>
        </authorList>
    </citation>
    <scope>NUCLEOTIDE SEQUENCE [LARGE SCALE GENOMIC DNA]</scope>
</reference>
<dbReference type="Proteomes" id="UP001189429">
    <property type="component" value="Unassembled WGS sequence"/>
</dbReference>
<feature type="compositionally biased region" description="Basic and acidic residues" evidence="1">
    <location>
        <begin position="78"/>
        <end position="97"/>
    </location>
</feature>